<evidence type="ECO:0000256" key="1">
    <source>
        <dbReference type="ARBA" id="ARBA00003502"/>
    </source>
</evidence>
<evidence type="ECO:0000313" key="9">
    <source>
        <dbReference type="Proteomes" id="UP000092839"/>
    </source>
</evidence>
<dbReference type="CDD" id="cd08417">
    <property type="entry name" value="PBP2_Nitroaromatics_like"/>
    <property type="match status" value="1"/>
</dbReference>
<dbReference type="AlphaFoldDB" id="A0A1B1UNA9"/>
<dbReference type="PANTHER" id="PTHR30118:SF15">
    <property type="entry name" value="TRANSCRIPTIONAL REGULATORY PROTEIN"/>
    <property type="match status" value="1"/>
</dbReference>
<dbReference type="Pfam" id="PF03466">
    <property type="entry name" value="LysR_substrate"/>
    <property type="match status" value="1"/>
</dbReference>
<dbReference type="InterPro" id="IPR037402">
    <property type="entry name" value="YidZ_PBP2"/>
</dbReference>
<evidence type="ECO:0000259" key="7">
    <source>
        <dbReference type="PROSITE" id="PS50931"/>
    </source>
</evidence>
<dbReference type="PANTHER" id="PTHR30118">
    <property type="entry name" value="HTH-TYPE TRANSCRIPTIONAL REGULATOR LEUO-RELATED"/>
    <property type="match status" value="1"/>
</dbReference>
<dbReference type="InterPro" id="IPR036388">
    <property type="entry name" value="WH-like_DNA-bd_sf"/>
</dbReference>
<proteinExistence type="inferred from homology"/>
<evidence type="ECO:0000256" key="2">
    <source>
        <dbReference type="ARBA" id="ARBA00009437"/>
    </source>
</evidence>
<dbReference type="InterPro" id="IPR000847">
    <property type="entry name" value="LysR_HTH_N"/>
</dbReference>
<dbReference type="PROSITE" id="PS50931">
    <property type="entry name" value="HTH_LYSR"/>
    <property type="match status" value="1"/>
</dbReference>
<dbReference type="EMBL" id="CP016428">
    <property type="protein sequence ID" value="ANW04201.1"/>
    <property type="molecule type" value="Genomic_DNA"/>
</dbReference>
<dbReference type="InterPro" id="IPR036390">
    <property type="entry name" value="WH_DNA-bd_sf"/>
</dbReference>
<dbReference type="OrthoDB" id="8339333at2"/>
<reference evidence="8 9" key="1">
    <citation type="submission" date="2016-07" db="EMBL/GenBank/DDBJ databases">
        <title>Complete genome sequence of Bradyrhizobium icense LMTR 13T, a potential inoculant strain isolated from lima bean (Phaseolus lunatus) in Peru.</title>
        <authorList>
            <person name="Ormeno-Orrillo E."/>
            <person name="Duran D."/>
            <person name="Rogel M.A."/>
            <person name="Rey L."/>
            <person name="Imperial J."/>
            <person name="Ruiz-Argueso T."/>
            <person name="Martinez-Romero E."/>
        </authorList>
    </citation>
    <scope>NUCLEOTIDE SEQUENCE [LARGE SCALE GENOMIC DNA]</scope>
    <source>
        <strain evidence="8 9">LMTR 13</strain>
    </source>
</reference>
<dbReference type="Gene3D" id="3.40.190.10">
    <property type="entry name" value="Periplasmic binding protein-like II"/>
    <property type="match status" value="2"/>
</dbReference>
<comment type="function">
    <text evidence="1">NodD regulates the expression of the nodABCFE genes which encode other nodulation proteins. NodD is also a negative regulator of its own expression. Binds flavonoids as inducers.</text>
</comment>
<dbReference type="Proteomes" id="UP000092839">
    <property type="component" value="Chromosome"/>
</dbReference>
<dbReference type="GO" id="GO:0003677">
    <property type="term" value="F:DNA binding"/>
    <property type="evidence" value="ECO:0007669"/>
    <property type="project" value="UniProtKB-KW"/>
</dbReference>
<keyword evidence="5" id="KW-0238">DNA-binding</keyword>
<evidence type="ECO:0000256" key="3">
    <source>
        <dbReference type="ARBA" id="ARBA00022458"/>
    </source>
</evidence>
<evidence type="ECO:0000256" key="6">
    <source>
        <dbReference type="ARBA" id="ARBA00023163"/>
    </source>
</evidence>
<dbReference type="InterPro" id="IPR005119">
    <property type="entry name" value="LysR_subst-bd"/>
</dbReference>
<dbReference type="KEGG" id="bic:LMTR13_32725"/>
<evidence type="ECO:0000256" key="5">
    <source>
        <dbReference type="ARBA" id="ARBA00023125"/>
    </source>
</evidence>
<keyword evidence="9" id="KW-1185">Reference proteome</keyword>
<comment type="similarity">
    <text evidence="2">Belongs to the LysR transcriptional regulatory family.</text>
</comment>
<evidence type="ECO:0000313" key="8">
    <source>
        <dbReference type="EMBL" id="ANW04201.1"/>
    </source>
</evidence>
<dbReference type="SUPFAM" id="SSF46785">
    <property type="entry name" value="Winged helix' DNA-binding domain"/>
    <property type="match status" value="1"/>
</dbReference>
<keyword evidence="3" id="KW-0536">Nodulation</keyword>
<feature type="domain" description="HTH lysR-type" evidence="7">
    <location>
        <begin position="10"/>
        <end position="67"/>
    </location>
</feature>
<keyword evidence="4" id="KW-0805">Transcription regulation</keyword>
<protein>
    <submittedName>
        <fullName evidence="8">LysR family transcriptional regulator</fullName>
    </submittedName>
</protein>
<evidence type="ECO:0000256" key="4">
    <source>
        <dbReference type="ARBA" id="ARBA00023015"/>
    </source>
</evidence>
<dbReference type="SUPFAM" id="SSF53850">
    <property type="entry name" value="Periplasmic binding protein-like II"/>
    <property type="match status" value="1"/>
</dbReference>
<organism evidence="8 9">
    <name type="scientific">Bradyrhizobium icense</name>
    <dbReference type="NCBI Taxonomy" id="1274631"/>
    <lineage>
        <taxon>Bacteria</taxon>
        <taxon>Pseudomonadati</taxon>
        <taxon>Pseudomonadota</taxon>
        <taxon>Alphaproteobacteria</taxon>
        <taxon>Hyphomicrobiales</taxon>
        <taxon>Nitrobacteraceae</taxon>
        <taxon>Bradyrhizobium</taxon>
    </lineage>
</organism>
<dbReference type="GO" id="GO:0003700">
    <property type="term" value="F:DNA-binding transcription factor activity"/>
    <property type="evidence" value="ECO:0007669"/>
    <property type="project" value="InterPro"/>
</dbReference>
<accession>A0A1B1UNA9</accession>
<dbReference type="InterPro" id="IPR050389">
    <property type="entry name" value="LysR-type_TF"/>
</dbReference>
<sequence length="302" mass="33079">MMKDIQLARVDLNLLPVFEAVLSEGNVARAAARLHVTPSAVSHGLNRLRHQFNDPLFLKAPKGVVPTERALELADSIADVLARARRVIGMGEPFDPARSKRRFTIGAPDAIAAVMMPQLLKLVQRDAPLIDMALRYVLRDMAFAELDARAIDVAVVPIDEVPARFVSKVVFEDRFQIVARQGHPFADEPTLKRYCEMQHVIVSPAGDTRAYVDDVLASKGLSRRVAMTVPSFMLMLAVVAETDLIAALPKGLIDAHGARFGLVGMDPPLPMRSFQLRAIAPKVAMLDAGVEWLFGLFDNSGV</sequence>
<gene>
    <name evidence="8" type="ORF">LMTR13_32725</name>
</gene>
<dbReference type="Pfam" id="PF00126">
    <property type="entry name" value="HTH_1"/>
    <property type="match status" value="1"/>
</dbReference>
<dbReference type="STRING" id="1274631.LMTR13_32725"/>
<dbReference type="RefSeq" id="WP_065731355.1">
    <property type="nucleotide sequence ID" value="NZ_CP016428.1"/>
</dbReference>
<keyword evidence="6" id="KW-0804">Transcription</keyword>
<dbReference type="Gene3D" id="1.10.10.10">
    <property type="entry name" value="Winged helix-like DNA-binding domain superfamily/Winged helix DNA-binding domain"/>
    <property type="match status" value="1"/>
</dbReference>
<name>A0A1B1UNA9_9BRAD</name>